<feature type="domain" description="F-box protein At3g26010-like beta-propeller" evidence="1">
    <location>
        <begin position="1"/>
        <end position="53"/>
    </location>
</feature>
<accession>A0A251SC46</accession>
<reference evidence="2" key="3">
    <citation type="submission" date="2020-06" db="EMBL/GenBank/DDBJ databases">
        <title>Helianthus annuus Genome sequencing and assembly Release 2.</title>
        <authorList>
            <person name="Gouzy J."/>
            <person name="Langlade N."/>
            <person name="Munos S."/>
        </authorList>
    </citation>
    <scope>NUCLEOTIDE SEQUENCE</scope>
    <source>
        <tissue evidence="2">Leaves</tissue>
    </source>
</reference>
<dbReference type="AlphaFoldDB" id="A0A251SC46"/>
<evidence type="ECO:0000313" key="4">
    <source>
        <dbReference type="Proteomes" id="UP000215914"/>
    </source>
</evidence>
<protein>
    <recommendedName>
        <fullName evidence="1">F-box protein At3g26010-like beta-propeller domain-containing protein</fullName>
    </recommendedName>
</protein>
<dbReference type="Pfam" id="PF24750">
    <property type="entry name" value="b-prop_At3g26010-like"/>
    <property type="match status" value="1"/>
</dbReference>
<gene>
    <name evidence="3" type="ORF">HannXRQ_Chr15g0494081</name>
    <name evidence="2" type="ORF">HanXRQr2_Chr15g0719751</name>
</gene>
<dbReference type="EMBL" id="CM007904">
    <property type="protein sequence ID" value="OTF96429.1"/>
    <property type="molecule type" value="Genomic_DNA"/>
</dbReference>
<evidence type="ECO:0000313" key="2">
    <source>
        <dbReference type="EMBL" id="KAF5766805.1"/>
    </source>
</evidence>
<reference evidence="3" key="2">
    <citation type="submission" date="2017-02" db="EMBL/GenBank/DDBJ databases">
        <title>Sunflower complete genome.</title>
        <authorList>
            <person name="Langlade N."/>
            <person name="Munos S."/>
        </authorList>
    </citation>
    <scope>NUCLEOTIDE SEQUENCE [LARGE SCALE GENOMIC DNA]</scope>
    <source>
        <tissue evidence="3">Leaves</tissue>
    </source>
</reference>
<dbReference type="EMBL" id="MNCJ02000330">
    <property type="protein sequence ID" value="KAF5766805.1"/>
    <property type="molecule type" value="Genomic_DNA"/>
</dbReference>
<evidence type="ECO:0000259" key="1">
    <source>
        <dbReference type="Pfam" id="PF24750"/>
    </source>
</evidence>
<dbReference type="InterPro" id="IPR056592">
    <property type="entry name" value="Beta-prop_At3g26010-like"/>
</dbReference>
<sequence>MYSSETGEWVDYRLPCPNPIAFPKHGAGPISFNGILHWFINDHGMVAFDPYKDPKSN</sequence>
<reference evidence="2 4" key="1">
    <citation type="journal article" date="2017" name="Nature">
        <title>The sunflower genome provides insights into oil metabolism, flowering and Asterid evolution.</title>
        <authorList>
            <person name="Badouin H."/>
            <person name="Gouzy J."/>
            <person name="Grassa C.J."/>
            <person name="Murat F."/>
            <person name="Staton S.E."/>
            <person name="Cottret L."/>
            <person name="Lelandais-Briere C."/>
            <person name="Owens G.L."/>
            <person name="Carrere S."/>
            <person name="Mayjonade B."/>
            <person name="Legrand L."/>
            <person name="Gill N."/>
            <person name="Kane N.C."/>
            <person name="Bowers J.E."/>
            <person name="Hubner S."/>
            <person name="Bellec A."/>
            <person name="Berard A."/>
            <person name="Berges H."/>
            <person name="Blanchet N."/>
            <person name="Boniface M.C."/>
            <person name="Brunel D."/>
            <person name="Catrice O."/>
            <person name="Chaidir N."/>
            <person name="Claudel C."/>
            <person name="Donnadieu C."/>
            <person name="Faraut T."/>
            <person name="Fievet G."/>
            <person name="Helmstetter N."/>
            <person name="King M."/>
            <person name="Knapp S.J."/>
            <person name="Lai Z."/>
            <person name="Le Paslier M.C."/>
            <person name="Lippi Y."/>
            <person name="Lorenzon L."/>
            <person name="Mandel J.R."/>
            <person name="Marage G."/>
            <person name="Marchand G."/>
            <person name="Marquand E."/>
            <person name="Bret-Mestries E."/>
            <person name="Morien E."/>
            <person name="Nambeesan S."/>
            <person name="Nguyen T."/>
            <person name="Pegot-Espagnet P."/>
            <person name="Pouilly N."/>
            <person name="Raftis F."/>
            <person name="Sallet E."/>
            <person name="Schiex T."/>
            <person name="Thomas J."/>
            <person name="Vandecasteele C."/>
            <person name="Vares D."/>
            <person name="Vear F."/>
            <person name="Vautrin S."/>
            <person name="Crespi M."/>
            <person name="Mangin B."/>
            <person name="Burke J.M."/>
            <person name="Salse J."/>
            <person name="Munos S."/>
            <person name="Vincourt P."/>
            <person name="Rieseberg L.H."/>
            <person name="Langlade N.B."/>
        </authorList>
    </citation>
    <scope>NUCLEOTIDE SEQUENCE [LARGE SCALE GENOMIC DNA]</scope>
    <source>
        <strain evidence="4">cv. SF193</strain>
        <tissue evidence="2">Leaves</tissue>
    </source>
</reference>
<keyword evidence="4" id="KW-1185">Reference proteome</keyword>
<evidence type="ECO:0000313" key="3">
    <source>
        <dbReference type="EMBL" id="OTF96429.1"/>
    </source>
</evidence>
<dbReference type="Gramene" id="mRNA:HanXRQr2_Chr15g0719751">
    <property type="protein sequence ID" value="CDS:HanXRQr2_Chr15g0719751.1"/>
    <property type="gene ID" value="HanXRQr2_Chr15g0719751"/>
</dbReference>
<dbReference type="InParanoid" id="A0A251SC46"/>
<proteinExistence type="predicted"/>
<dbReference type="STRING" id="4232.A0A251SC46"/>
<organism evidence="3 4">
    <name type="scientific">Helianthus annuus</name>
    <name type="common">Common sunflower</name>
    <dbReference type="NCBI Taxonomy" id="4232"/>
    <lineage>
        <taxon>Eukaryota</taxon>
        <taxon>Viridiplantae</taxon>
        <taxon>Streptophyta</taxon>
        <taxon>Embryophyta</taxon>
        <taxon>Tracheophyta</taxon>
        <taxon>Spermatophyta</taxon>
        <taxon>Magnoliopsida</taxon>
        <taxon>eudicotyledons</taxon>
        <taxon>Gunneridae</taxon>
        <taxon>Pentapetalae</taxon>
        <taxon>asterids</taxon>
        <taxon>campanulids</taxon>
        <taxon>Asterales</taxon>
        <taxon>Asteraceae</taxon>
        <taxon>Asteroideae</taxon>
        <taxon>Heliantheae alliance</taxon>
        <taxon>Heliantheae</taxon>
        <taxon>Helianthus</taxon>
    </lineage>
</organism>
<dbReference type="Proteomes" id="UP000215914">
    <property type="component" value="Chromosome 15"/>
</dbReference>
<name>A0A251SC46_HELAN</name>